<reference evidence="1 2" key="1">
    <citation type="submission" date="2019-04" db="EMBL/GenBank/DDBJ databases">
        <title>Microbes associate with the intestines of laboratory mice.</title>
        <authorList>
            <person name="Navarre W."/>
            <person name="Wong E."/>
            <person name="Huang K."/>
            <person name="Tropini C."/>
            <person name="Ng K."/>
            <person name="Yu B."/>
        </authorList>
    </citation>
    <scope>NUCLEOTIDE SEQUENCE [LARGE SCALE GENOMIC DNA]</scope>
    <source>
        <strain evidence="1 2">NM39_I3</strain>
    </source>
</reference>
<gene>
    <name evidence="1" type="ORF">E5342_04160</name>
</gene>
<name>A0A4S2EXL3_PARDI</name>
<dbReference type="Proteomes" id="UP000310032">
    <property type="component" value="Unassembled WGS sequence"/>
</dbReference>
<evidence type="ECO:0000313" key="2">
    <source>
        <dbReference type="Proteomes" id="UP000310032"/>
    </source>
</evidence>
<dbReference type="EMBL" id="SRYM01000007">
    <property type="protein sequence ID" value="TGY61238.1"/>
    <property type="molecule type" value="Genomic_DNA"/>
</dbReference>
<protein>
    <submittedName>
        <fullName evidence="1">Uncharacterized protein</fullName>
    </submittedName>
</protein>
<comment type="caution">
    <text evidence="1">The sequence shown here is derived from an EMBL/GenBank/DDBJ whole genome shotgun (WGS) entry which is preliminary data.</text>
</comment>
<dbReference type="RefSeq" id="WP_135958879.1">
    <property type="nucleotide sequence ID" value="NZ_QXXG01000006.1"/>
</dbReference>
<sequence>MRCLENPDLPVIGFVEVATITRKSTYLYNRDHDYYEPRSQECPKYPYIYHQDLPWLDYLSEIKLVSYPDCVDCRKLYNATKTKPSWWPTDHL</sequence>
<dbReference type="OrthoDB" id="1062680at2"/>
<accession>A0A4S2EXL3</accession>
<dbReference type="AlphaFoldDB" id="A0A4S2EXL3"/>
<evidence type="ECO:0000313" key="1">
    <source>
        <dbReference type="EMBL" id="TGY61238.1"/>
    </source>
</evidence>
<proteinExistence type="predicted"/>
<organism evidence="1 2">
    <name type="scientific">Parabacteroides distasonis</name>
    <dbReference type="NCBI Taxonomy" id="823"/>
    <lineage>
        <taxon>Bacteria</taxon>
        <taxon>Pseudomonadati</taxon>
        <taxon>Bacteroidota</taxon>
        <taxon>Bacteroidia</taxon>
        <taxon>Bacteroidales</taxon>
        <taxon>Tannerellaceae</taxon>
        <taxon>Parabacteroides</taxon>
    </lineage>
</organism>